<evidence type="ECO:0000313" key="1">
    <source>
        <dbReference type="EMBL" id="MBY0205287.1"/>
    </source>
</evidence>
<dbReference type="RefSeq" id="WP_221789804.1">
    <property type="nucleotide sequence ID" value="NZ_JACLIC010000031.1"/>
</dbReference>
<protein>
    <submittedName>
        <fullName evidence="1">Uncharacterized protein</fullName>
    </submittedName>
</protein>
<accession>A0ABS7KMW7</accession>
<sequence length="63" mass="7654">MVKERITMRLEHFYHLVGRPDIVIFAFAECADGNVYYQHTDGWGELEWQPVREFYGDFERIRD</sequence>
<comment type="caution">
    <text evidence="1">The sequence shown here is derived from an EMBL/GenBank/DDBJ whole genome shotgun (WGS) entry which is preliminary data.</text>
</comment>
<name>A0ABS7KMW7_9BACL</name>
<dbReference type="Proteomes" id="UP000706031">
    <property type="component" value="Unassembled WGS sequence"/>
</dbReference>
<gene>
    <name evidence="1" type="ORF">H7T88_18850</name>
</gene>
<evidence type="ECO:0000313" key="2">
    <source>
        <dbReference type="Proteomes" id="UP000706031"/>
    </source>
</evidence>
<dbReference type="EMBL" id="JACLIC010000031">
    <property type="protein sequence ID" value="MBY0205287.1"/>
    <property type="molecule type" value="Genomic_DNA"/>
</dbReference>
<reference evidence="1 2" key="1">
    <citation type="submission" date="2020-08" db="EMBL/GenBank/DDBJ databases">
        <title>Fungal Genomes of the International Space Station.</title>
        <authorList>
            <person name="Seuylemezian A."/>
            <person name="Singh N.K."/>
            <person name="Wood J."/>
            <person name="Venkateswaran K."/>
        </authorList>
    </citation>
    <scope>NUCLEOTIDE SEQUENCE [LARGE SCALE GENOMIC DNA]</scope>
    <source>
        <strain evidence="1 2">S/N-304-OC-R4</strain>
    </source>
</reference>
<organism evidence="1 2">
    <name type="scientific">Paenibacillus cucumis</name>
    <name type="common">ex Kampfer et al. 2016</name>
    <dbReference type="NCBI Taxonomy" id="1776858"/>
    <lineage>
        <taxon>Bacteria</taxon>
        <taxon>Bacillati</taxon>
        <taxon>Bacillota</taxon>
        <taxon>Bacilli</taxon>
        <taxon>Bacillales</taxon>
        <taxon>Paenibacillaceae</taxon>
        <taxon>Paenibacillus</taxon>
    </lineage>
</organism>
<proteinExistence type="predicted"/>
<keyword evidence="2" id="KW-1185">Reference proteome</keyword>